<feature type="domain" description="Ig-like" evidence="4">
    <location>
        <begin position="15"/>
        <end position="97"/>
    </location>
</feature>
<dbReference type="GO" id="GO:0016020">
    <property type="term" value="C:membrane"/>
    <property type="evidence" value="ECO:0007669"/>
    <property type="project" value="UniProtKB-SubCell"/>
</dbReference>
<reference evidence="5 6" key="1">
    <citation type="submission" date="2024-11" db="EMBL/GenBank/DDBJ databases">
        <title>Chromosome-level genome assembly of the freshwater bivalve Anodonta woodiana.</title>
        <authorList>
            <person name="Chen X."/>
        </authorList>
    </citation>
    <scope>NUCLEOTIDE SEQUENCE [LARGE SCALE GENOMIC DNA]</scope>
    <source>
        <strain evidence="5">MN2024</strain>
        <tissue evidence="5">Gills</tissue>
    </source>
</reference>
<evidence type="ECO:0000313" key="6">
    <source>
        <dbReference type="Proteomes" id="UP001634394"/>
    </source>
</evidence>
<dbReference type="Gene3D" id="2.60.40.10">
    <property type="entry name" value="Immunoglobulins"/>
    <property type="match status" value="2"/>
</dbReference>
<name>A0ABD3VQA4_SINWO</name>
<accession>A0ABD3VQA4</accession>
<dbReference type="InterPro" id="IPR013162">
    <property type="entry name" value="CD80_C2-set"/>
</dbReference>
<dbReference type="Pfam" id="PF08205">
    <property type="entry name" value="C2-set_2"/>
    <property type="match status" value="2"/>
</dbReference>
<evidence type="ECO:0000256" key="3">
    <source>
        <dbReference type="ARBA" id="ARBA00023157"/>
    </source>
</evidence>
<dbReference type="PANTHER" id="PTHR45889:SF8">
    <property type="entry name" value="IG-LIKE DOMAIN-CONTAINING PROTEIN"/>
    <property type="match status" value="1"/>
</dbReference>
<comment type="caution">
    <text evidence="5">The sequence shown here is derived from an EMBL/GenBank/DDBJ whole genome shotgun (WGS) entry which is preliminary data.</text>
</comment>
<dbReference type="InterPro" id="IPR036179">
    <property type="entry name" value="Ig-like_dom_sf"/>
</dbReference>
<feature type="non-terminal residue" evidence="5">
    <location>
        <position position="199"/>
    </location>
</feature>
<protein>
    <recommendedName>
        <fullName evidence="4">Ig-like domain-containing protein</fullName>
    </recommendedName>
</protein>
<evidence type="ECO:0000256" key="1">
    <source>
        <dbReference type="ARBA" id="ARBA00004167"/>
    </source>
</evidence>
<dbReference type="Proteomes" id="UP001634394">
    <property type="component" value="Unassembled WGS sequence"/>
</dbReference>
<dbReference type="PANTHER" id="PTHR45889">
    <property type="entry name" value="IG-LIKE DOMAIN-CONTAINING PROTEIN"/>
    <property type="match status" value="1"/>
</dbReference>
<sequence>MEDNGLGRMVLWAMEDSQVRLVCQVKGGNPQPSVKWIRGGVTWAEVAANKSVQTNTDDTYDVTATTTVVAYRSEDRVKYFCQANHTTWTSPQNASVELYLYLKPRNPVLSDQGSLQEGGNLSVTCSVTGCRPAANLTWTGLQGQQIRTSTWIPDDETYSVTSLYTTVVSRQDNGVKLVCKVTQTALGFTLTASTTLAVW</sequence>
<dbReference type="PROSITE" id="PS50835">
    <property type="entry name" value="IG_LIKE"/>
    <property type="match status" value="2"/>
</dbReference>
<keyword evidence="6" id="KW-1185">Reference proteome</keyword>
<dbReference type="InterPro" id="IPR007110">
    <property type="entry name" value="Ig-like_dom"/>
</dbReference>
<keyword evidence="2" id="KW-0472">Membrane</keyword>
<dbReference type="EMBL" id="JBJQND010000011">
    <property type="protein sequence ID" value="KAL3862853.1"/>
    <property type="molecule type" value="Genomic_DNA"/>
</dbReference>
<dbReference type="InterPro" id="IPR003006">
    <property type="entry name" value="Ig/MHC_CS"/>
</dbReference>
<evidence type="ECO:0000256" key="2">
    <source>
        <dbReference type="ARBA" id="ARBA00023136"/>
    </source>
</evidence>
<evidence type="ECO:0000259" key="4">
    <source>
        <dbReference type="PROSITE" id="PS50835"/>
    </source>
</evidence>
<dbReference type="AlphaFoldDB" id="A0ABD3VQA4"/>
<dbReference type="PROSITE" id="PS00290">
    <property type="entry name" value="IG_MHC"/>
    <property type="match status" value="1"/>
</dbReference>
<organism evidence="5 6">
    <name type="scientific">Sinanodonta woodiana</name>
    <name type="common">Chinese pond mussel</name>
    <name type="synonym">Anodonta woodiana</name>
    <dbReference type="NCBI Taxonomy" id="1069815"/>
    <lineage>
        <taxon>Eukaryota</taxon>
        <taxon>Metazoa</taxon>
        <taxon>Spiralia</taxon>
        <taxon>Lophotrochozoa</taxon>
        <taxon>Mollusca</taxon>
        <taxon>Bivalvia</taxon>
        <taxon>Autobranchia</taxon>
        <taxon>Heteroconchia</taxon>
        <taxon>Palaeoheterodonta</taxon>
        <taxon>Unionida</taxon>
        <taxon>Unionoidea</taxon>
        <taxon>Unionidae</taxon>
        <taxon>Unioninae</taxon>
        <taxon>Sinanodonta</taxon>
    </lineage>
</organism>
<dbReference type="InterPro" id="IPR013783">
    <property type="entry name" value="Ig-like_fold"/>
</dbReference>
<dbReference type="SUPFAM" id="SSF48726">
    <property type="entry name" value="Immunoglobulin"/>
    <property type="match status" value="2"/>
</dbReference>
<feature type="domain" description="Ig-like" evidence="4">
    <location>
        <begin position="104"/>
        <end position="195"/>
    </location>
</feature>
<evidence type="ECO:0000313" key="5">
    <source>
        <dbReference type="EMBL" id="KAL3862853.1"/>
    </source>
</evidence>
<gene>
    <name evidence="5" type="ORF">ACJMK2_008799</name>
</gene>
<proteinExistence type="predicted"/>
<dbReference type="InterPro" id="IPR003599">
    <property type="entry name" value="Ig_sub"/>
</dbReference>
<dbReference type="SMART" id="SM00409">
    <property type="entry name" value="IG"/>
    <property type="match status" value="2"/>
</dbReference>
<comment type="subcellular location">
    <subcellularLocation>
        <location evidence="1">Membrane</location>
        <topology evidence="1">Single-pass membrane protein</topology>
    </subcellularLocation>
</comment>
<keyword evidence="3" id="KW-1015">Disulfide bond</keyword>